<dbReference type="PANTHER" id="PTHR43434:SF1">
    <property type="entry name" value="PHOSPHOGLYCOLATE PHOSPHATASE"/>
    <property type="match status" value="1"/>
</dbReference>
<evidence type="ECO:0000313" key="1">
    <source>
        <dbReference type="EMBL" id="XBX79057.1"/>
    </source>
</evidence>
<protein>
    <submittedName>
        <fullName evidence="1">HAD hydrolase-like protein</fullName>
    </submittedName>
</protein>
<dbReference type="SFLD" id="SFLDS00003">
    <property type="entry name" value="Haloacid_Dehalogenase"/>
    <property type="match status" value="1"/>
</dbReference>
<dbReference type="InterPro" id="IPR036412">
    <property type="entry name" value="HAD-like_sf"/>
</dbReference>
<sequence length="228" mass="24924">MSLAHIRAVCWDWNGTLLDDAEICRQVMNTVIVEHGREPLADLEAYRSVFRFPIRDFYRSVGVDDDRFVVAATAYLERLALRVGEARLHAGAHTTVAAIRGLGIRQVLASATVAQALERQMEPHDLDGAFEAVLTIDDPYRASKHDVIRSWLTTSGLEPGDVLIIGDTNHDHEIAEDLGTEFLHFEAGHGSHAGSARRISTLEDLPMLLGGQSPSASNITGEFDAQAG</sequence>
<dbReference type="InterPro" id="IPR023198">
    <property type="entry name" value="PGP-like_dom2"/>
</dbReference>
<dbReference type="PANTHER" id="PTHR43434">
    <property type="entry name" value="PHOSPHOGLYCOLATE PHOSPHATASE"/>
    <property type="match status" value="1"/>
</dbReference>
<dbReference type="InterPro" id="IPR041492">
    <property type="entry name" value="HAD_2"/>
</dbReference>
<dbReference type="Gene3D" id="1.10.150.240">
    <property type="entry name" value="Putative phosphatase, domain 2"/>
    <property type="match status" value="1"/>
</dbReference>
<dbReference type="GO" id="GO:0008967">
    <property type="term" value="F:phosphoglycolate phosphatase activity"/>
    <property type="evidence" value="ECO:0007669"/>
    <property type="project" value="TreeGrafter"/>
</dbReference>
<reference evidence="1" key="1">
    <citation type="submission" date="2024-06" db="EMBL/GenBank/DDBJ databases">
        <title>Draft genome sequence of Microbacterium sp. strain A8/3-1, isolated from Oxytropis tragacanthoides Fisch. ex DC. Root nodules in the Altai region of Russia.</title>
        <authorList>
            <person name="Sazanova A."/>
            <person name="Guro P."/>
            <person name="Kuznetsova I."/>
            <person name="Belimov A."/>
            <person name="Safronova V."/>
        </authorList>
    </citation>
    <scope>NUCLEOTIDE SEQUENCE</scope>
    <source>
        <strain evidence="1">A8/3-1</strain>
    </source>
</reference>
<dbReference type="GO" id="GO:0006281">
    <property type="term" value="P:DNA repair"/>
    <property type="evidence" value="ECO:0007669"/>
    <property type="project" value="TreeGrafter"/>
</dbReference>
<organism evidence="1">
    <name type="scientific">Microbacterium sp. A8/3-1</name>
    <dbReference type="NCBI Taxonomy" id="3160749"/>
    <lineage>
        <taxon>Bacteria</taxon>
        <taxon>Bacillati</taxon>
        <taxon>Actinomycetota</taxon>
        <taxon>Actinomycetes</taxon>
        <taxon>Micrococcales</taxon>
        <taxon>Microbacteriaceae</taxon>
        <taxon>Microbacterium</taxon>
    </lineage>
</organism>
<keyword evidence="1" id="KW-0378">Hydrolase</keyword>
<dbReference type="SUPFAM" id="SSF56784">
    <property type="entry name" value="HAD-like"/>
    <property type="match status" value="1"/>
</dbReference>
<dbReference type="Pfam" id="PF13419">
    <property type="entry name" value="HAD_2"/>
    <property type="match status" value="1"/>
</dbReference>
<proteinExistence type="predicted"/>
<dbReference type="SFLD" id="SFLDG01129">
    <property type="entry name" value="C1.5:_HAD__Beta-PGM__Phosphata"/>
    <property type="match status" value="1"/>
</dbReference>
<accession>A0AAU7VYY0</accession>
<gene>
    <name evidence="1" type="ORF">ABS642_02900</name>
</gene>
<dbReference type="RefSeq" id="WP_350352187.1">
    <property type="nucleotide sequence ID" value="NZ_CP158357.1"/>
</dbReference>
<dbReference type="InterPro" id="IPR050155">
    <property type="entry name" value="HAD-like_hydrolase_sf"/>
</dbReference>
<dbReference type="Gene3D" id="3.40.50.1000">
    <property type="entry name" value="HAD superfamily/HAD-like"/>
    <property type="match status" value="1"/>
</dbReference>
<dbReference type="EMBL" id="CP158357">
    <property type="protein sequence ID" value="XBX79057.1"/>
    <property type="molecule type" value="Genomic_DNA"/>
</dbReference>
<dbReference type="InterPro" id="IPR023214">
    <property type="entry name" value="HAD_sf"/>
</dbReference>
<dbReference type="AlphaFoldDB" id="A0AAU7VYY0"/>
<name>A0AAU7VYY0_9MICO</name>